<dbReference type="SUPFAM" id="SSF49785">
    <property type="entry name" value="Galactose-binding domain-like"/>
    <property type="match status" value="1"/>
</dbReference>
<dbReference type="InterPro" id="IPR036890">
    <property type="entry name" value="HATPase_C_sf"/>
</dbReference>
<organism evidence="13 14">
    <name type="scientific">Paenibacillus helianthi</name>
    <dbReference type="NCBI Taxonomy" id="1349432"/>
    <lineage>
        <taxon>Bacteria</taxon>
        <taxon>Bacillati</taxon>
        <taxon>Bacillota</taxon>
        <taxon>Bacilli</taxon>
        <taxon>Bacillales</taxon>
        <taxon>Paenibacillaceae</taxon>
        <taxon>Paenibacillus</taxon>
    </lineage>
</organism>
<protein>
    <recommendedName>
        <fullName evidence="2">histidine kinase</fullName>
        <ecNumber evidence="2">2.7.13.3</ecNumber>
    </recommendedName>
</protein>
<dbReference type="SUPFAM" id="SSF47384">
    <property type="entry name" value="Homodimeric domain of signal transducing histidine kinase"/>
    <property type="match status" value="1"/>
</dbReference>
<feature type="domain" description="Histidine kinase" evidence="11">
    <location>
        <begin position="454"/>
        <end position="673"/>
    </location>
</feature>
<dbReference type="SUPFAM" id="SSF55874">
    <property type="entry name" value="ATPase domain of HSP90 chaperone/DNA topoisomerase II/histidine kinase"/>
    <property type="match status" value="2"/>
</dbReference>
<dbReference type="InterPro" id="IPR008979">
    <property type="entry name" value="Galactose-bd-like_sf"/>
</dbReference>
<dbReference type="Gene3D" id="1.10.287.130">
    <property type="match status" value="1"/>
</dbReference>
<keyword evidence="6 13" id="KW-0418">Kinase</keyword>
<proteinExistence type="predicted"/>
<comment type="catalytic activity">
    <reaction evidence="1">
        <text>ATP + protein L-histidine = ADP + protein N-phospho-L-histidine.</text>
        <dbReference type="EC" id="2.7.13.3"/>
    </reaction>
</comment>
<name>A0ABX3ETV9_9BACL</name>
<dbReference type="Pfam" id="PF06580">
    <property type="entry name" value="His_kinase"/>
    <property type="match status" value="1"/>
</dbReference>
<keyword evidence="14" id="KW-1185">Reference proteome</keyword>
<comment type="caution">
    <text evidence="13">The sequence shown here is derived from an EMBL/GenBank/DDBJ whole genome shotgun (WGS) entry which is preliminary data.</text>
</comment>
<evidence type="ECO:0000256" key="5">
    <source>
        <dbReference type="ARBA" id="ARBA00022741"/>
    </source>
</evidence>
<dbReference type="InterPro" id="IPR036097">
    <property type="entry name" value="HisK_dim/P_sf"/>
</dbReference>
<dbReference type="GO" id="GO:0016301">
    <property type="term" value="F:kinase activity"/>
    <property type="evidence" value="ECO:0007669"/>
    <property type="project" value="UniProtKB-KW"/>
</dbReference>
<evidence type="ECO:0000256" key="4">
    <source>
        <dbReference type="ARBA" id="ARBA00022679"/>
    </source>
</evidence>
<feature type="transmembrane region" description="Helical" evidence="10">
    <location>
        <begin position="315"/>
        <end position="333"/>
    </location>
</feature>
<feature type="transmembrane region" description="Helical" evidence="10">
    <location>
        <begin position="345"/>
        <end position="365"/>
    </location>
</feature>
<feature type="transmembrane region" description="Helical" evidence="10">
    <location>
        <begin position="286"/>
        <end position="303"/>
    </location>
</feature>
<dbReference type="Pfam" id="PF07695">
    <property type="entry name" value="7TMR-DISM_7TM"/>
    <property type="match status" value="1"/>
</dbReference>
<dbReference type="SMART" id="SM00388">
    <property type="entry name" value="HisKA"/>
    <property type="match status" value="1"/>
</dbReference>
<feature type="transmembrane region" description="Helical" evidence="10">
    <location>
        <begin position="20"/>
        <end position="37"/>
    </location>
</feature>
<dbReference type="SMART" id="SM00448">
    <property type="entry name" value="REC"/>
    <property type="match status" value="1"/>
</dbReference>
<feature type="transmembrane region" description="Helical" evidence="10">
    <location>
        <begin position="211"/>
        <end position="237"/>
    </location>
</feature>
<dbReference type="Gene3D" id="3.30.565.10">
    <property type="entry name" value="Histidine kinase-like ATPase, C-terminal domain"/>
    <property type="match status" value="2"/>
</dbReference>
<evidence type="ECO:0000256" key="6">
    <source>
        <dbReference type="ARBA" id="ARBA00022777"/>
    </source>
</evidence>
<dbReference type="EC" id="2.7.13.3" evidence="2"/>
<keyword evidence="10" id="KW-0812">Transmembrane</keyword>
<dbReference type="Pfam" id="PF00072">
    <property type="entry name" value="Response_reg"/>
    <property type="match status" value="1"/>
</dbReference>
<dbReference type="InterPro" id="IPR003661">
    <property type="entry name" value="HisK_dim/P_dom"/>
</dbReference>
<evidence type="ECO:0000256" key="1">
    <source>
        <dbReference type="ARBA" id="ARBA00000085"/>
    </source>
</evidence>
<feature type="transmembrane region" description="Helical" evidence="10">
    <location>
        <begin position="377"/>
        <end position="396"/>
    </location>
</feature>
<dbReference type="Gene3D" id="2.60.120.260">
    <property type="entry name" value="Galactose-binding domain-like"/>
    <property type="match status" value="1"/>
</dbReference>
<evidence type="ECO:0000256" key="3">
    <source>
        <dbReference type="ARBA" id="ARBA00022553"/>
    </source>
</evidence>
<feature type="domain" description="Response regulatory" evidence="12">
    <location>
        <begin position="706"/>
        <end position="823"/>
    </location>
</feature>
<feature type="domain" description="Histidine kinase" evidence="11">
    <location>
        <begin position="934"/>
        <end position="1036"/>
    </location>
</feature>
<sequence>MIYSSSMCRMGLLMKSWGKFLIVVVALLAFGMLFLYMESLKSAVMPLAKHGVLDLRETRLPDQGLVNLNGEWDFYEGRLLTPADLNEETVKGQLYLNVPGAWEGKHKNEGMHRKGYGTYHLKLLVPNGDSVYGIKINNIRMSHKLYINGKLEGESGVPVKAKEQSHPGNTPYTVFFHSSDETIDIVIQVANYEFINGGVIRPIQFGAQKEILWLGAFGIGADLACILIFIMFGAHQLTMYFPERRDRSNLYCGIFLLCFSVSQMLQDEKLFQRLLPDISFNVTYKLMDLSIFFMIPVLGILLFSSLNSRLMSRKLQILLIGPFTAYAAAILILPYRIYNEVKPEYLLYLVLMDIYIIARLVFLWIISKKGTHESKELILFILAIVSMMIYLVGDLLSTENILASDIVSKLAALGFVMLMNTLLAIRFSRTFEKTQALTHELMVSNQIKDEFLIHTSHELRTPLHGIMNISSSLLDNSEGTLSAGQLESLWLVKDTAVKLSMLMQDLIDVTRLKHGDLQMQFSVVNVRAAVQIVLDVLQFELADKDVALVNQVSPKLWVHADENRFRQILYNLVHNAIKHTDRGMISVNGTISDNMVHLFVQDTGEGIAPDKQSDLLIRDDPFGASGPEGRYSGMGVGLYISRKLVEGMGGQIRLDWTEAGKGTRMAFTIPSAKERRSAADNEAELPRFRNPRKSGSLEITEQYEYTILIVDDEASNIHALLTILRRHPYNVLTALSGREALDKVSRYPRIDLVILDVMMPDMSGIELCRKLREKYTILDLPILFATAKDRSQDIALGFAAGANDYLSKPFDGETLIARIQTLLVMKTSIHQAIQNELAFYQAQIKPHFLYNALSSVISFCYTDGEKAAYLLSSLSQYLRYILDMDHKEIFVPLGRELELIDAYVEIDLARFDDRFEFVSDVNEGLKNFQIPSLIIQPLVENAIRHGLFDKDGQGVVTLTVAEEEHSLLITIEDNGSGISDDVLYRISSGERPREGTGGIGIFNIRRRLESIPGAVLTVSSKLGCGTKVMIALPLEHNMEG</sequence>
<keyword evidence="8" id="KW-0902">Two-component regulatory system</keyword>
<evidence type="ECO:0000259" key="11">
    <source>
        <dbReference type="PROSITE" id="PS50109"/>
    </source>
</evidence>
<dbReference type="SMART" id="SM00387">
    <property type="entry name" value="HATPase_c"/>
    <property type="match status" value="2"/>
</dbReference>
<evidence type="ECO:0000313" key="14">
    <source>
        <dbReference type="Proteomes" id="UP000186058"/>
    </source>
</evidence>
<evidence type="ECO:0000256" key="8">
    <source>
        <dbReference type="ARBA" id="ARBA00023012"/>
    </source>
</evidence>
<dbReference type="Pfam" id="PF02518">
    <property type="entry name" value="HATPase_c"/>
    <property type="match status" value="2"/>
</dbReference>
<evidence type="ECO:0000313" key="13">
    <source>
        <dbReference type="EMBL" id="OKP91653.1"/>
    </source>
</evidence>
<keyword evidence="7" id="KW-0067">ATP-binding</keyword>
<reference evidence="13 14" key="1">
    <citation type="submission" date="2016-03" db="EMBL/GenBank/DDBJ databases">
        <authorList>
            <person name="Sant'Anna F.H."/>
            <person name="Ambrosini A."/>
            <person name="Souza R."/>
            <person name="Bach E."/>
            <person name="Fernandes G."/>
            <person name="Balsanelli E."/>
            <person name="Baura V.A."/>
            <person name="Souza E.M."/>
            <person name="Passaglia L."/>
        </authorList>
    </citation>
    <scope>NUCLEOTIDE SEQUENCE [LARGE SCALE GENOMIC DNA]</scope>
    <source>
        <strain evidence="13 14">P26E</strain>
    </source>
</reference>
<dbReference type="Pfam" id="PF00512">
    <property type="entry name" value="HisKA"/>
    <property type="match status" value="1"/>
</dbReference>
<evidence type="ECO:0000256" key="9">
    <source>
        <dbReference type="PROSITE-ProRule" id="PRU00169"/>
    </source>
</evidence>
<dbReference type="InterPro" id="IPR011006">
    <property type="entry name" value="CheY-like_superfamily"/>
</dbReference>
<dbReference type="InterPro" id="IPR005467">
    <property type="entry name" value="His_kinase_dom"/>
</dbReference>
<dbReference type="PANTHER" id="PTHR43547:SF2">
    <property type="entry name" value="HYBRID SIGNAL TRANSDUCTION HISTIDINE KINASE C"/>
    <property type="match status" value="1"/>
</dbReference>
<dbReference type="PROSITE" id="PS50110">
    <property type="entry name" value="RESPONSE_REGULATORY"/>
    <property type="match status" value="1"/>
</dbReference>
<gene>
    <name evidence="13" type="ORF">A3844_00555</name>
</gene>
<dbReference type="InterPro" id="IPR010559">
    <property type="entry name" value="Sig_transdc_His_kin_internal"/>
</dbReference>
<dbReference type="InterPro" id="IPR003594">
    <property type="entry name" value="HATPase_dom"/>
</dbReference>
<keyword evidence="4" id="KW-0808">Transferase</keyword>
<dbReference type="PANTHER" id="PTHR43547">
    <property type="entry name" value="TWO-COMPONENT HISTIDINE KINASE"/>
    <property type="match status" value="1"/>
</dbReference>
<dbReference type="InterPro" id="IPR004358">
    <property type="entry name" value="Sig_transdc_His_kin-like_C"/>
</dbReference>
<dbReference type="Proteomes" id="UP000186058">
    <property type="component" value="Unassembled WGS sequence"/>
</dbReference>
<dbReference type="PROSITE" id="PS50109">
    <property type="entry name" value="HIS_KIN"/>
    <property type="match status" value="2"/>
</dbReference>
<evidence type="ECO:0000256" key="10">
    <source>
        <dbReference type="SAM" id="Phobius"/>
    </source>
</evidence>
<dbReference type="Gene3D" id="3.40.50.2300">
    <property type="match status" value="1"/>
</dbReference>
<dbReference type="SUPFAM" id="SSF52172">
    <property type="entry name" value="CheY-like"/>
    <property type="match status" value="1"/>
</dbReference>
<keyword evidence="3 9" id="KW-0597">Phosphoprotein</keyword>
<feature type="modified residue" description="4-aspartylphosphate" evidence="9">
    <location>
        <position position="756"/>
    </location>
</feature>
<evidence type="ECO:0000259" key="12">
    <source>
        <dbReference type="PROSITE" id="PS50110"/>
    </source>
</evidence>
<feature type="transmembrane region" description="Helical" evidence="10">
    <location>
        <begin position="402"/>
        <end position="425"/>
    </location>
</feature>
<keyword evidence="10" id="KW-0472">Membrane</keyword>
<evidence type="ECO:0000256" key="2">
    <source>
        <dbReference type="ARBA" id="ARBA00012438"/>
    </source>
</evidence>
<evidence type="ECO:0000256" key="7">
    <source>
        <dbReference type="ARBA" id="ARBA00022840"/>
    </source>
</evidence>
<dbReference type="PRINTS" id="PR00344">
    <property type="entry name" value="BCTRLSENSOR"/>
</dbReference>
<dbReference type="InterPro" id="IPR011623">
    <property type="entry name" value="7TMR_DISM_rcpt_extracell_dom1"/>
</dbReference>
<dbReference type="EMBL" id="LVWI01000001">
    <property type="protein sequence ID" value="OKP91653.1"/>
    <property type="molecule type" value="Genomic_DNA"/>
</dbReference>
<keyword evidence="5" id="KW-0547">Nucleotide-binding</keyword>
<accession>A0ABX3ETV9</accession>
<dbReference type="InterPro" id="IPR001789">
    <property type="entry name" value="Sig_transdc_resp-reg_receiver"/>
</dbReference>
<dbReference type="CDD" id="cd00082">
    <property type="entry name" value="HisKA"/>
    <property type="match status" value="1"/>
</dbReference>
<keyword evidence="10" id="KW-1133">Transmembrane helix</keyword>